<dbReference type="OrthoDB" id="677537at2"/>
<dbReference type="RefSeq" id="WP_115830049.1">
    <property type="nucleotide sequence ID" value="NZ_QNUL01000004.1"/>
</dbReference>
<feature type="transmembrane region" description="Helical" evidence="1">
    <location>
        <begin position="46"/>
        <end position="64"/>
    </location>
</feature>
<evidence type="ECO:0000313" key="3">
    <source>
        <dbReference type="Proteomes" id="UP000256373"/>
    </source>
</evidence>
<keyword evidence="1" id="KW-1133">Transmembrane helix</keyword>
<keyword evidence="1" id="KW-0472">Membrane</keyword>
<dbReference type="Proteomes" id="UP000256373">
    <property type="component" value="Unassembled WGS sequence"/>
</dbReference>
<proteinExistence type="predicted"/>
<name>A0A3D8YE40_9BACT</name>
<gene>
    <name evidence="2" type="ORF">DSL64_07465</name>
</gene>
<dbReference type="AlphaFoldDB" id="A0A3D8YE40"/>
<accession>A0A3D8YE40</accession>
<reference evidence="2 3" key="1">
    <citation type="submission" date="2018-07" db="EMBL/GenBank/DDBJ databases">
        <title>Dyadobacter roseus sp. nov., isolated from rose rhizosphere soil.</title>
        <authorList>
            <person name="Chen L."/>
        </authorList>
    </citation>
    <scope>NUCLEOTIDE SEQUENCE [LARGE SCALE GENOMIC DNA]</scope>
    <source>
        <strain evidence="2 3">RS19</strain>
    </source>
</reference>
<keyword evidence="1" id="KW-0812">Transmembrane</keyword>
<evidence type="ECO:0000256" key="1">
    <source>
        <dbReference type="SAM" id="Phobius"/>
    </source>
</evidence>
<sequence>MEATRFRRFFGALLTLLGIAVLLFSCVAFLSDKPVLGLTVSKWESVVPFLVGSVFLLTGVNLISRS</sequence>
<dbReference type="PROSITE" id="PS51257">
    <property type="entry name" value="PROKAR_LIPOPROTEIN"/>
    <property type="match status" value="1"/>
</dbReference>
<comment type="caution">
    <text evidence="2">The sequence shown here is derived from an EMBL/GenBank/DDBJ whole genome shotgun (WGS) entry which is preliminary data.</text>
</comment>
<organism evidence="2 3">
    <name type="scientific">Dyadobacter luteus</name>
    <dbReference type="NCBI Taxonomy" id="2259619"/>
    <lineage>
        <taxon>Bacteria</taxon>
        <taxon>Pseudomonadati</taxon>
        <taxon>Bacteroidota</taxon>
        <taxon>Cytophagia</taxon>
        <taxon>Cytophagales</taxon>
        <taxon>Spirosomataceae</taxon>
        <taxon>Dyadobacter</taxon>
    </lineage>
</organism>
<keyword evidence="3" id="KW-1185">Reference proteome</keyword>
<evidence type="ECO:0000313" key="2">
    <source>
        <dbReference type="EMBL" id="REA62752.1"/>
    </source>
</evidence>
<protein>
    <submittedName>
        <fullName evidence="2">Uncharacterized protein</fullName>
    </submittedName>
</protein>
<dbReference type="EMBL" id="QNUL01000004">
    <property type="protein sequence ID" value="REA62752.1"/>
    <property type="molecule type" value="Genomic_DNA"/>
</dbReference>